<sequence length="155" mass="17137">MPPFFKHISPSVQTAPDGPGAEEHFGRTDMPFRPSASMSGSPFRLVRTGIDTGLDNGSGHFDNDSGGTAWRPLVAKSSGKDDEEWLGGSNIPDLQPVLRDMTALANIDCSSTRKLFMRKSTRCHDRSDDVLSFGFSTLVWIDRMSKTWFRAEKVV</sequence>
<protein>
    <submittedName>
        <fullName evidence="2">Uncharacterized protein</fullName>
    </submittedName>
</protein>
<reference evidence="2" key="1">
    <citation type="submission" date="2018-11" db="EMBL/GenBank/DDBJ databases">
        <authorList>
            <consortium name="Pathogen Informatics"/>
        </authorList>
    </citation>
    <scope>NUCLEOTIDE SEQUENCE</scope>
</reference>
<proteinExistence type="predicted"/>
<accession>A0A3S5CDP6</accession>
<keyword evidence="3" id="KW-1185">Reference proteome</keyword>
<comment type="caution">
    <text evidence="2">The sequence shown here is derived from an EMBL/GenBank/DDBJ whole genome shotgun (WGS) entry which is preliminary data.</text>
</comment>
<evidence type="ECO:0000313" key="3">
    <source>
        <dbReference type="Proteomes" id="UP000784294"/>
    </source>
</evidence>
<dbReference type="EMBL" id="CAAALY010015320">
    <property type="protein sequence ID" value="VEL12625.1"/>
    <property type="molecule type" value="Genomic_DNA"/>
</dbReference>
<dbReference type="Proteomes" id="UP000784294">
    <property type="component" value="Unassembled WGS sequence"/>
</dbReference>
<dbReference type="AlphaFoldDB" id="A0A3S5CDP6"/>
<feature type="region of interest" description="Disordered" evidence="1">
    <location>
        <begin position="1"/>
        <end position="39"/>
    </location>
</feature>
<evidence type="ECO:0000256" key="1">
    <source>
        <dbReference type="SAM" id="MobiDB-lite"/>
    </source>
</evidence>
<name>A0A3S5CDP6_9PLAT</name>
<evidence type="ECO:0000313" key="2">
    <source>
        <dbReference type="EMBL" id="VEL12625.1"/>
    </source>
</evidence>
<organism evidence="2 3">
    <name type="scientific">Protopolystoma xenopodis</name>
    <dbReference type="NCBI Taxonomy" id="117903"/>
    <lineage>
        <taxon>Eukaryota</taxon>
        <taxon>Metazoa</taxon>
        <taxon>Spiralia</taxon>
        <taxon>Lophotrochozoa</taxon>
        <taxon>Platyhelminthes</taxon>
        <taxon>Monogenea</taxon>
        <taxon>Polyopisthocotylea</taxon>
        <taxon>Polystomatidea</taxon>
        <taxon>Polystomatidae</taxon>
        <taxon>Protopolystoma</taxon>
    </lineage>
</organism>
<gene>
    <name evidence="2" type="ORF">PXEA_LOCUS6065</name>
</gene>